<evidence type="ECO:0000256" key="2">
    <source>
        <dbReference type="ARBA" id="ARBA00023125"/>
    </source>
</evidence>
<dbReference type="InterPro" id="IPR014710">
    <property type="entry name" value="RmlC-like_jellyroll"/>
</dbReference>
<dbReference type="InterPro" id="IPR009057">
    <property type="entry name" value="Homeodomain-like_sf"/>
</dbReference>
<proteinExistence type="predicted"/>
<dbReference type="RefSeq" id="WP_284238546.1">
    <property type="nucleotide sequence ID" value="NZ_BSSQ01000009.1"/>
</dbReference>
<dbReference type="Gene3D" id="1.10.10.60">
    <property type="entry name" value="Homeodomain-like"/>
    <property type="match status" value="2"/>
</dbReference>
<dbReference type="PRINTS" id="PR00032">
    <property type="entry name" value="HTHARAC"/>
</dbReference>
<organism evidence="5 6">
    <name type="scientific">Paenibacillus glycanilyticus</name>
    <dbReference type="NCBI Taxonomy" id="126569"/>
    <lineage>
        <taxon>Bacteria</taxon>
        <taxon>Bacillati</taxon>
        <taxon>Bacillota</taxon>
        <taxon>Bacilli</taxon>
        <taxon>Bacillales</taxon>
        <taxon>Paenibacillaceae</taxon>
        <taxon>Paenibacillus</taxon>
    </lineage>
</organism>
<dbReference type="PANTHER" id="PTHR43280">
    <property type="entry name" value="ARAC-FAMILY TRANSCRIPTIONAL REGULATOR"/>
    <property type="match status" value="1"/>
</dbReference>
<dbReference type="InterPro" id="IPR020449">
    <property type="entry name" value="Tscrpt_reg_AraC-type_HTH"/>
</dbReference>
<keyword evidence="2" id="KW-0238">DNA-binding</keyword>
<comment type="caution">
    <text evidence="5">The sequence shown here is derived from an EMBL/GenBank/DDBJ whole genome shotgun (WGS) entry which is preliminary data.</text>
</comment>
<dbReference type="EMBL" id="BSSQ01000009">
    <property type="protein sequence ID" value="GLX67789.1"/>
    <property type="molecule type" value="Genomic_DNA"/>
</dbReference>
<reference evidence="5 6" key="1">
    <citation type="submission" date="2023-03" db="EMBL/GenBank/DDBJ databases">
        <title>Draft genome sequence of the bacteria which degrade cell wall of Tricholomamatutake.</title>
        <authorList>
            <person name="Konishi Y."/>
            <person name="Fukuta Y."/>
            <person name="Shirasaka N."/>
        </authorList>
    </citation>
    <scope>NUCLEOTIDE SEQUENCE [LARGE SCALE GENOMIC DNA]</scope>
    <source>
        <strain evidence="6">mu1</strain>
    </source>
</reference>
<dbReference type="InterPro" id="IPR037923">
    <property type="entry name" value="HTH-like"/>
</dbReference>
<dbReference type="Pfam" id="PF02311">
    <property type="entry name" value="AraC_binding"/>
    <property type="match status" value="1"/>
</dbReference>
<keyword evidence="3" id="KW-0804">Transcription</keyword>
<dbReference type="PROSITE" id="PS00041">
    <property type="entry name" value="HTH_ARAC_FAMILY_1"/>
    <property type="match status" value="1"/>
</dbReference>
<feature type="domain" description="HTH araC/xylS-type" evidence="4">
    <location>
        <begin position="177"/>
        <end position="275"/>
    </location>
</feature>
<keyword evidence="1" id="KW-0805">Transcription regulation</keyword>
<evidence type="ECO:0000313" key="6">
    <source>
        <dbReference type="Proteomes" id="UP001157114"/>
    </source>
</evidence>
<dbReference type="SUPFAM" id="SSF46689">
    <property type="entry name" value="Homeodomain-like"/>
    <property type="match status" value="2"/>
</dbReference>
<accession>A0ABQ6G9Z1</accession>
<dbReference type="SMART" id="SM00342">
    <property type="entry name" value="HTH_ARAC"/>
    <property type="match status" value="1"/>
</dbReference>
<dbReference type="PANTHER" id="PTHR43280:SF2">
    <property type="entry name" value="HTH-TYPE TRANSCRIPTIONAL REGULATOR EXSA"/>
    <property type="match status" value="1"/>
</dbReference>
<name>A0ABQ6G9Z1_9BACL</name>
<dbReference type="InterPro" id="IPR018062">
    <property type="entry name" value="HTH_AraC-typ_CS"/>
</dbReference>
<protein>
    <recommendedName>
        <fullName evidence="4">HTH araC/xylS-type domain-containing protein</fullName>
    </recommendedName>
</protein>
<dbReference type="Pfam" id="PF12833">
    <property type="entry name" value="HTH_18"/>
    <property type="match status" value="1"/>
</dbReference>
<evidence type="ECO:0000259" key="4">
    <source>
        <dbReference type="PROSITE" id="PS01124"/>
    </source>
</evidence>
<evidence type="ECO:0000256" key="1">
    <source>
        <dbReference type="ARBA" id="ARBA00023015"/>
    </source>
</evidence>
<dbReference type="InterPro" id="IPR003313">
    <property type="entry name" value="AraC-bd"/>
</dbReference>
<sequence>MSTYAVYACRDVMDPGFPFKLEYRTEETLNRVPHAHEHFQICYLQRGVCLHYVEDQAYLMSKGDLLAIPPYVPHRLDFYKGEKVNLVQVDFMPIVLDTEDMLAEPPFFPKIRLSGDYQVQVEQLLSRMNDEHLRQEPGYRHLIRADLIRLLVTAFRQSDSLSPPGETSLEDRRPLFYETVRYMEAHYADSLKLEELAQRAAMSPSYFSYMFKVLIGQPFTQYLNDIRIRKALDLLRSTELSVIEISVATGFNNASHFNRMFRKSVGVSPLAYRKQPHSIS</sequence>
<evidence type="ECO:0000256" key="3">
    <source>
        <dbReference type="ARBA" id="ARBA00023163"/>
    </source>
</evidence>
<evidence type="ECO:0000313" key="5">
    <source>
        <dbReference type="EMBL" id="GLX67789.1"/>
    </source>
</evidence>
<gene>
    <name evidence="5" type="ORF">MU1_21340</name>
</gene>
<keyword evidence="6" id="KW-1185">Reference proteome</keyword>
<dbReference type="PROSITE" id="PS01124">
    <property type="entry name" value="HTH_ARAC_FAMILY_2"/>
    <property type="match status" value="1"/>
</dbReference>
<dbReference type="InterPro" id="IPR018060">
    <property type="entry name" value="HTH_AraC"/>
</dbReference>
<dbReference type="SUPFAM" id="SSF51215">
    <property type="entry name" value="Regulatory protein AraC"/>
    <property type="match status" value="1"/>
</dbReference>
<dbReference type="Gene3D" id="2.60.120.10">
    <property type="entry name" value="Jelly Rolls"/>
    <property type="match status" value="1"/>
</dbReference>
<dbReference type="Proteomes" id="UP001157114">
    <property type="component" value="Unassembled WGS sequence"/>
</dbReference>